<evidence type="ECO:0000313" key="1">
    <source>
        <dbReference type="EMBL" id="XBV84034.1"/>
    </source>
</evidence>
<dbReference type="AlphaFoldDB" id="A0AAU7U6D4"/>
<proteinExistence type="predicted"/>
<protein>
    <recommendedName>
        <fullName evidence="2">ABM domain-containing protein</fullName>
    </recommendedName>
</protein>
<gene>
    <name evidence="1" type="ORF">ABOD76_04935</name>
</gene>
<reference evidence="1" key="1">
    <citation type="submission" date="2024-06" db="EMBL/GenBank/DDBJ databases">
        <title>Draft Genome Sequence of Deinococcus sonorensis Type Strain KR-87, a Biofilm Producing Representative of the Genus Deinococcus.</title>
        <authorList>
            <person name="Boren L.S."/>
            <person name="Grosso R.A."/>
            <person name="Hugenberg-Cox A.N."/>
            <person name="Hill J.T.E."/>
            <person name="Albert C.M."/>
            <person name="Tuohy J.M."/>
        </authorList>
    </citation>
    <scope>NUCLEOTIDE SEQUENCE</scope>
    <source>
        <strain evidence="1">KR-87</strain>
        <plasmid evidence="1">pDson03</plasmid>
    </source>
</reference>
<dbReference type="EMBL" id="CP158298">
    <property type="protein sequence ID" value="XBV84034.1"/>
    <property type="molecule type" value="Genomic_DNA"/>
</dbReference>
<dbReference type="RefSeq" id="WP_350242002.1">
    <property type="nucleotide sequence ID" value="NZ_CP158298.1"/>
</dbReference>
<dbReference type="KEGG" id="dsc:ABOD76_04935"/>
<organism evidence="1">
    <name type="scientific">Deinococcus sonorensis KR-87</name>
    <dbReference type="NCBI Taxonomy" id="694439"/>
    <lineage>
        <taxon>Bacteria</taxon>
        <taxon>Thermotogati</taxon>
        <taxon>Deinococcota</taxon>
        <taxon>Deinococci</taxon>
        <taxon>Deinococcales</taxon>
        <taxon>Deinococcaceae</taxon>
        <taxon>Deinococcus</taxon>
    </lineage>
</organism>
<name>A0AAU7U6D4_9DEIO</name>
<accession>A0AAU7U6D4</accession>
<sequence>MQGLGDPLWSAEVYSPDSQDLLHDLGRWESAAAARAACFQYAGEALQWTQMEDGELWARGPQWWFRVFQARALN</sequence>
<geneLocation type="plasmid" evidence="1">
    <name>pDson03</name>
</geneLocation>
<keyword evidence="1" id="KW-0614">Plasmid</keyword>
<evidence type="ECO:0008006" key="2">
    <source>
        <dbReference type="Google" id="ProtNLM"/>
    </source>
</evidence>